<dbReference type="VEuPathDB" id="FungiDB:AB675_8500"/>
<evidence type="ECO:0000313" key="2">
    <source>
        <dbReference type="EMBL" id="KPI44729.1"/>
    </source>
</evidence>
<dbReference type="EMBL" id="LFJN01000003">
    <property type="protein sequence ID" value="KPI44729.1"/>
    <property type="molecule type" value="Genomic_DNA"/>
</dbReference>
<reference evidence="2 3" key="1">
    <citation type="submission" date="2015-06" db="EMBL/GenBank/DDBJ databases">
        <title>Draft genome of the ant-associated black yeast Phialophora attae CBS 131958.</title>
        <authorList>
            <person name="Moreno L.F."/>
            <person name="Stielow B.J."/>
            <person name="de Hoog S."/>
            <person name="Vicente V.A."/>
            <person name="Weiss V.A."/>
            <person name="de Vries M."/>
            <person name="Cruz L.M."/>
            <person name="Souza E.M."/>
        </authorList>
    </citation>
    <scope>NUCLEOTIDE SEQUENCE [LARGE SCALE GENOMIC DNA]</scope>
    <source>
        <strain evidence="2 3">CBS 131958</strain>
    </source>
</reference>
<dbReference type="RefSeq" id="XP_018004692.1">
    <property type="nucleotide sequence ID" value="XM_018148951.1"/>
</dbReference>
<dbReference type="Proteomes" id="UP000038010">
    <property type="component" value="Unassembled WGS sequence"/>
</dbReference>
<accession>A0A0N0NRE2</accession>
<protein>
    <submittedName>
        <fullName evidence="2">Uncharacterized protein</fullName>
    </submittedName>
</protein>
<organism evidence="2 3">
    <name type="scientific">Cyphellophora attinorum</name>
    <dbReference type="NCBI Taxonomy" id="1664694"/>
    <lineage>
        <taxon>Eukaryota</taxon>
        <taxon>Fungi</taxon>
        <taxon>Dikarya</taxon>
        <taxon>Ascomycota</taxon>
        <taxon>Pezizomycotina</taxon>
        <taxon>Eurotiomycetes</taxon>
        <taxon>Chaetothyriomycetidae</taxon>
        <taxon>Chaetothyriales</taxon>
        <taxon>Cyphellophoraceae</taxon>
        <taxon>Cyphellophora</taxon>
    </lineage>
</organism>
<feature type="compositionally biased region" description="Polar residues" evidence="1">
    <location>
        <begin position="37"/>
        <end position="51"/>
    </location>
</feature>
<gene>
    <name evidence="2" type="ORF">AB675_8500</name>
</gene>
<proteinExistence type="predicted"/>
<name>A0A0N0NRE2_9EURO</name>
<evidence type="ECO:0000313" key="3">
    <source>
        <dbReference type="Proteomes" id="UP000038010"/>
    </source>
</evidence>
<dbReference type="GeneID" id="28740831"/>
<comment type="caution">
    <text evidence="2">The sequence shown here is derived from an EMBL/GenBank/DDBJ whole genome shotgun (WGS) entry which is preliminary data.</text>
</comment>
<evidence type="ECO:0000256" key="1">
    <source>
        <dbReference type="SAM" id="MobiDB-lite"/>
    </source>
</evidence>
<feature type="region of interest" description="Disordered" evidence="1">
    <location>
        <begin position="1"/>
        <end position="73"/>
    </location>
</feature>
<feature type="compositionally biased region" description="Polar residues" evidence="1">
    <location>
        <begin position="1"/>
        <end position="11"/>
    </location>
</feature>
<dbReference type="AlphaFoldDB" id="A0A0N0NRE2"/>
<keyword evidence="3" id="KW-1185">Reference proteome</keyword>
<sequence length="122" mass="13325">MTPTPVNSTSDGRWDARYRPIKPKLQSQSHDIPESAPDNTSNTFAGTQGTPTHVHPGVSQYLHSQYRSANGYGDNTVPDPYAFDPNLMHPAASTHVGHNKFTAYGLAQLRHYPASHRAAEGT</sequence>